<gene>
    <name evidence="2" type="ORF">AVEN_58938_1</name>
</gene>
<dbReference type="Proteomes" id="UP000499080">
    <property type="component" value="Unassembled WGS sequence"/>
</dbReference>
<comment type="caution">
    <text evidence="2">The sequence shown here is derived from an EMBL/GenBank/DDBJ whole genome shotgun (WGS) entry which is preliminary data.</text>
</comment>
<organism evidence="2 3">
    <name type="scientific">Araneus ventricosus</name>
    <name type="common">Orbweaver spider</name>
    <name type="synonym">Epeira ventricosa</name>
    <dbReference type="NCBI Taxonomy" id="182803"/>
    <lineage>
        <taxon>Eukaryota</taxon>
        <taxon>Metazoa</taxon>
        <taxon>Ecdysozoa</taxon>
        <taxon>Arthropoda</taxon>
        <taxon>Chelicerata</taxon>
        <taxon>Arachnida</taxon>
        <taxon>Araneae</taxon>
        <taxon>Araneomorphae</taxon>
        <taxon>Entelegynae</taxon>
        <taxon>Araneoidea</taxon>
        <taxon>Araneidae</taxon>
        <taxon>Araneus</taxon>
    </lineage>
</organism>
<name>A0A4Y2ESZ1_ARAVE</name>
<evidence type="ECO:0000313" key="3">
    <source>
        <dbReference type="Proteomes" id="UP000499080"/>
    </source>
</evidence>
<evidence type="ECO:0000313" key="2">
    <source>
        <dbReference type="EMBL" id="GBM31146.1"/>
    </source>
</evidence>
<evidence type="ECO:0000256" key="1">
    <source>
        <dbReference type="SAM" id="MobiDB-lite"/>
    </source>
</evidence>
<accession>A0A4Y2ESZ1</accession>
<keyword evidence="3" id="KW-1185">Reference proteome</keyword>
<feature type="region of interest" description="Disordered" evidence="1">
    <location>
        <begin position="42"/>
        <end position="66"/>
    </location>
</feature>
<proteinExistence type="predicted"/>
<dbReference type="EMBL" id="BGPR01000676">
    <property type="protein sequence ID" value="GBM31146.1"/>
    <property type="molecule type" value="Genomic_DNA"/>
</dbReference>
<reference evidence="2 3" key="1">
    <citation type="journal article" date="2019" name="Sci. Rep.">
        <title>Orb-weaving spider Araneus ventricosus genome elucidates the spidroin gene catalogue.</title>
        <authorList>
            <person name="Kono N."/>
            <person name="Nakamura H."/>
            <person name="Ohtoshi R."/>
            <person name="Moran D.A.P."/>
            <person name="Shinohara A."/>
            <person name="Yoshida Y."/>
            <person name="Fujiwara M."/>
            <person name="Mori M."/>
            <person name="Tomita M."/>
            <person name="Arakawa K."/>
        </authorList>
    </citation>
    <scope>NUCLEOTIDE SEQUENCE [LARGE SCALE GENOMIC DNA]</scope>
</reference>
<sequence length="144" mass="16397">MSKGKGSGRMSGHLVKILLDPFPLDKMKRLSKRVLILNKQVKGQKGKHQLPLRNDNQASKSVDRSPTKASRIVFKLSFGSKIGFTRFLGDGNAAVDLFTFYLQCFSEQQETKEWKLLNLTQKILRQLYVFRIKNKGALSILNQT</sequence>
<dbReference type="AlphaFoldDB" id="A0A4Y2ESZ1"/>
<protein>
    <submittedName>
        <fullName evidence="2">Uncharacterized protein</fullName>
    </submittedName>
</protein>